<dbReference type="SUPFAM" id="SSF55753">
    <property type="entry name" value="Actin depolymerizing proteins"/>
    <property type="match status" value="1"/>
</dbReference>
<comment type="function">
    <text evidence="12 13">Calcium-regulated, actin-modulating protein that binds to the plus (or barbed) ends of actin monomers or filaments, preventing monomer exchange (end-blocking or capping). It can promote the assembly of monomers into filaments (nucleation) as well as sever filaments already formed. Plays a role in ciliogenesis.</text>
</comment>
<dbReference type="GO" id="GO:0051015">
    <property type="term" value="F:actin filament binding"/>
    <property type="evidence" value="ECO:0007669"/>
    <property type="project" value="UniProtKB-UniRule"/>
</dbReference>
<reference evidence="15 16" key="1">
    <citation type="submission" date="2019-06" db="EMBL/GenBank/DDBJ databases">
        <title>Draft genomes of female and male turbot (Scophthalmus maximus).</title>
        <authorList>
            <person name="Xu H."/>
            <person name="Xu X.-W."/>
            <person name="Shao C."/>
            <person name="Chen S."/>
        </authorList>
    </citation>
    <scope>NUCLEOTIDE SEQUENCE [LARGE SCALE GENOMIC DNA]</scope>
    <source>
        <strain evidence="15">Ysfricsl-2016a</strain>
        <tissue evidence="15">Blood</tissue>
    </source>
</reference>
<dbReference type="GO" id="GO:0060271">
    <property type="term" value="P:cilium assembly"/>
    <property type="evidence" value="ECO:0007669"/>
    <property type="project" value="UniProtKB-UniRule"/>
</dbReference>
<evidence type="ECO:0000256" key="6">
    <source>
        <dbReference type="ARBA" id="ARBA00022723"/>
    </source>
</evidence>
<evidence type="ECO:0000256" key="10">
    <source>
        <dbReference type="ARBA" id="ARBA00023203"/>
    </source>
</evidence>
<evidence type="ECO:0000256" key="13">
    <source>
        <dbReference type="RuleBase" id="RU367130"/>
    </source>
</evidence>
<evidence type="ECO:0000256" key="1">
    <source>
        <dbReference type="ARBA" id="ARBA00004245"/>
    </source>
</evidence>
<evidence type="ECO:0000256" key="8">
    <source>
        <dbReference type="ARBA" id="ARBA00022794"/>
    </source>
</evidence>
<feature type="domain" description="Gelsolin-like" evidence="14">
    <location>
        <begin position="20"/>
        <end position="95"/>
    </location>
</feature>
<sequence length="121" mass="13933">MDAHPPRLFACSNKTGNFIIEEVPGEMTQDDLATDDVMILDTWEQVFVWIGNEAQEEEKTEAMPSAVRYIETDPANRDRRTPIVKIKQGFEPPTFTGWFLGWDHDYWTSNPLERAMAELAL</sequence>
<dbReference type="GO" id="GO:0005546">
    <property type="term" value="F:phosphatidylinositol-4,5-bisphosphate binding"/>
    <property type="evidence" value="ECO:0007669"/>
    <property type="project" value="TreeGrafter"/>
</dbReference>
<dbReference type="GO" id="GO:0005737">
    <property type="term" value="C:cytoplasm"/>
    <property type="evidence" value="ECO:0007669"/>
    <property type="project" value="UniProtKB-UniRule"/>
</dbReference>
<organism evidence="15 16">
    <name type="scientific">Scophthalmus maximus</name>
    <name type="common">Turbot</name>
    <name type="synonym">Psetta maxima</name>
    <dbReference type="NCBI Taxonomy" id="52904"/>
    <lineage>
        <taxon>Eukaryota</taxon>
        <taxon>Metazoa</taxon>
        <taxon>Chordata</taxon>
        <taxon>Craniata</taxon>
        <taxon>Vertebrata</taxon>
        <taxon>Euteleostomi</taxon>
        <taxon>Actinopterygii</taxon>
        <taxon>Neopterygii</taxon>
        <taxon>Teleostei</taxon>
        <taxon>Neoteleostei</taxon>
        <taxon>Acanthomorphata</taxon>
        <taxon>Carangaria</taxon>
        <taxon>Pleuronectiformes</taxon>
        <taxon>Pleuronectoidei</taxon>
        <taxon>Scophthalmidae</taxon>
        <taxon>Scophthalmus</taxon>
    </lineage>
</organism>
<keyword evidence="5 13" id="KW-0963">Cytoplasm</keyword>
<evidence type="ECO:0000256" key="4">
    <source>
        <dbReference type="ARBA" id="ARBA00022467"/>
    </source>
</evidence>
<comment type="subcellular location">
    <subcellularLocation>
        <location evidence="1 13">Cytoplasm</location>
        <location evidence="1 13">Cytoskeleton</location>
    </subcellularLocation>
</comment>
<evidence type="ECO:0000256" key="12">
    <source>
        <dbReference type="ARBA" id="ARBA00025132"/>
    </source>
</evidence>
<dbReference type="PRINTS" id="PR00597">
    <property type="entry name" value="GELSOLIN"/>
</dbReference>
<comment type="caution">
    <text evidence="15">The sequence shown here is derived from an EMBL/GenBank/DDBJ whole genome shotgun (WGS) entry which is preliminary data.</text>
</comment>
<gene>
    <name evidence="15" type="ORF">F2P81_015716</name>
</gene>
<keyword evidence="8" id="KW-0970">Cilium biogenesis/degradation</keyword>
<dbReference type="SMART" id="SM00262">
    <property type="entry name" value="GEL"/>
    <property type="match status" value="1"/>
</dbReference>
<accession>A0A6A4SJ59</accession>
<dbReference type="InterPro" id="IPR029006">
    <property type="entry name" value="ADF-H/Gelsolin-like_dom_sf"/>
</dbReference>
<dbReference type="Proteomes" id="UP000438429">
    <property type="component" value="Unassembled WGS sequence"/>
</dbReference>
<evidence type="ECO:0000313" key="16">
    <source>
        <dbReference type="Proteomes" id="UP000438429"/>
    </source>
</evidence>
<dbReference type="GO" id="GO:0051014">
    <property type="term" value="P:actin filament severing"/>
    <property type="evidence" value="ECO:0007669"/>
    <property type="project" value="UniProtKB-UniRule"/>
</dbReference>
<dbReference type="GO" id="GO:0005615">
    <property type="term" value="C:extracellular space"/>
    <property type="evidence" value="ECO:0007669"/>
    <property type="project" value="TreeGrafter"/>
</dbReference>
<evidence type="ECO:0000256" key="2">
    <source>
        <dbReference type="ARBA" id="ARBA00008418"/>
    </source>
</evidence>
<dbReference type="Gene3D" id="3.40.20.10">
    <property type="entry name" value="Severin"/>
    <property type="match status" value="1"/>
</dbReference>
<keyword evidence="7" id="KW-0677">Repeat</keyword>
<evidence type="ECO:0000256" key="5">
    <source>
        <dbReference type="ARBA" id="ARBA00022490"/>
    </source>
</evidence>
<protein>
    <recommendedName>
        <fullName evidence="3 13">Gelsolin</fullName>
        <shortName evidence="13">ADF</shortName>
    </recommendedName>
    <alternativeName>
        <fullName evidence="13">Actin-depolymerizing factor</fullName>
    </alternativeName>
</protein>
<dbReference type="PANTHER" id="PTHR11977:SF29">
    <property type="entry name" value="GELSOLIN"/>
    <property type="match status" value="1"/>
</dbReference>
<dbReference type="EMBL" id="VEVO01000014">
    <property type="protein sequence ID" value="KAF0031161.1"/>
    <property type="molecule type" value="Genomic_DNA"/>
</dbReference>
<evidence type="ECO:0000313" key="15">
    <source>
        <dbReference type="EMBL" id="KAF0031161.1"/>
    </source>
</evidence>
<dbReference type="AlphaFoldDB" id="A0A6A4SJ59"/>
<keyword evidence="10 13" id="KW-0009">Actin-binding</keyword>
<dbReference type="CDD" id="cd11291">
    <property type="entry name" value="gelsolin_S6_like"/>
    <property type="match status" value="1"/>
</dbReference>
<keyword evidence="6" id="KW-0479">Metal-binding</keyword>
<dbReference type="FunFam" id="3.40.20.10:FF:000005">
    <property type="entry name" value="Gelsolin"/>
    <property type="match status" value="1"/>
</dbReference>
<dbReference type="InterPro" id="IPR007123">
    <property type="entry name" value="Gelsolin-like_dom"/>
</dbReference>
<keyword evidence="11" id="KW-0206">Cytoskeleton</keyword>
<proteinExistence type="inferred from homology"/>
<evidence type="ECO:0000256" key="9">
    <source>
        <dbReference type="ARBA" id="ARBA00022837"/>
    </source>
</evidence>
<keyword evidence="4 13" id="KW-0117">Actin capping</keyword>
<dbReference type="GO" id="GO:0046872">
    <property type="term" value="F:metal ion binding"/>
    <property type="evidence" value="ECO:0007669"/>
    <property type="project" value="UniProtKB-KW"/>
</dbReference>
<dbReference type="GO" id="GO:0008154">
    <property type="term" value="P:actin polymerization or depolymerization"/>
    <property type="evidence" value="ECO:0007669"/>
    <property type="project" value="TreeGrafter"/>
</dbReference>
<comment type="similarity">
    <text evidence="2 13">Belongs to the villin/gelsolin family.</text>
</comment>
<dbReference type="PANTHER" id="PTHR11977">
    <property type="entry name" value="VILLIN"/>
    <property type="match status" value="1"/>
</dbReference>
<evidence type="ECO:0000256" key="11">
    <source>
        <dbReference type="ARBA" id="ARBA00023212"/>
    </source>
</evidence>
<name>A0A6A4SJ59_SCOMX</name>
<evidence type="ECO:0000256" key="3">
    <source>
        <dbReference type="ARBA" id="ARBA00018797"/>
    </source>
</evidence>
<dbReference type="InterPro" id="IPR007122">
    <property type="entry name" value="Villin/Gelsolin"/>
</dbReference>
<evidence type="ECO:0000256" key="7">
    <source>
        <dbReference type="ARBA" id="ARBA00022737"/>
    </source>
</evidence>
<dbReference type="GO" id="GO:0015629">
    <property type="term" value="C:actin cytoskeleton"/>
    <property type="evidence" value="ECO:0007669"/>
    <property type="project" value="TreeGrafter"/>
</dbReference>
<dbReference type="Pfam" id="PF00626">
    <property type="entry name" value="Gelsolin"/>
    <property type="match status" value="1"/>
</dbReference>
<evidence type="ECO:0000259" key="14">
    <source>
        <dbReference type="Pfam" id="PF00626"/>
    </source>
</evidence>
<keyword evidence="9" id="KW-0106">Calcium</keyword>
<dbReference type="GO" id="GO:0051016">
    <property type="term" value="P:barbed-end actin filament capping"/>
    <property type="evidence" value="ECO:0007669"/>
    <property type="project" value="UniProtKB-UniRule"/>
</dbReference>
<dbReference type="GO" id="GO:0007417">
    <property type="term" value="P:central nervous system development"/>
    <property type="evidence" value="ECO:0007669"/>
    <property type="project" value="TreeGrafter"/>
</dbReference>